<dbReference type="Gene3D" id="3.30.300.30">
    <property type="match status" value="1"/>
</dbReference>
<feature type="compositionally biased region" description="Basic and acidic residues" evidence="2">
    <location>
        <begin position="612"/>
        <end position="621"/>
    </location>
</feature>
<feature type="region of interest" description="Disordered" evidence="2">
    <location>
        <begin position="686"/>
        <end position="710"/>
    </location>
</feature>
<dbReference type="Gene3D" id="2.30.38.10">
    <property type="entry name" value="Luciferase, Domain 3"/>
    <property type="match status" value="1"/>
</dbReference>
<evidence type="ECO:0000256" key="2">
    <source>
        <dbReference type="SAM" id="MobiDB-lite"/>
    </source>
</evidence>
<sequence length="1108" mass="118549">MVFKAATVAGILPPIPDNIPISEFMLTEGNGRYPLAKSRHPFTCGLTGKTYSTLEVKERVEYLSRALARELNWEANRGTEWDKTLGVFSLNTIDTLPLAWATHELGGIVSPANAAYSASELRHQLLDSKAKALFTCLPLLPLALEAASAAGLPKNRIYLIDALPGSGKLPAEYKTLSQLVEAGKSLPKLEKISWRAGEAARRTAFLCYSSGTSGLPKGVMISHRNVISNVLQISAFEKSWRDVQAKTDGQYYSDILLGLLPQSHIYGLVVMCHAGPFRGDQVIVLPKFELETYMAAVQKFRITSLFVVPPIIITMLRNPEVCAKYDFSSAISLFTGAAPLGKETALDFQKVYPKVVIRQAYGLTETSTVVTATHFDDVVLGSSGWLVPGVEARIVTPDGQEVTKYDTPGELWIKSPSVVLGYLNNDKATRETFSDGWMHTGDEAVIRKSPRGIEHVYIVDRIKELIKVKGLQVAPAELEAHLLTHPAVADCAVIAIPDESAGEVPKAIVAKSAVAGPDDEATIKSILKHVQDHKARHKWLKGGVRFIEAVPKSPSGKILRRLLRDQEAAMRRQSGAKLRNYNPFPFTMSSSNPHREGEEDAFIDADEAEEIFTRDEDHPMDSDAEDGDGDGDQEMAFEEQEITLQNDSVAHFDAHTDSIFCVAQHPIHNSIVVTGSGDDTAYVFDSTPNSERPLLPASYESNPQPRQERESLKPIVKLDGHTDSVNAVAFTEPKGEYIVTAGLDGRLRAWRDSSAQGAGTSWMFVAEAQEVEEINWVAVCPAGNGDEEKGNVVAIGGNDGSAWVFRINHKDSSEPVSIVQSFFQHTGSCTAGAWTADGNLLATVSEDGSFYVYDVFGAAAAAGVSYSAGTSAVVGLTADDQRFAVEGGLYSVAIAPGGGFAAVGGAEGHIKIVGLPRLGSANAAASKAKGKGPAAQTSAATAGTILASLQPQTDGVETLSFSSPPLTLLAAGSVDGSIALFDTAHRFAVRRHIKEAHEGAVVKVEFLQSRSNGAPLAHPSPLAAAAAGQGRSYLLTSVGIDGVVRRWDARGGTVAAAQGLLTEWRGHLGLTENDEGEQAGGIMGFVQGFDGKRVVTAGDDGISLVFEE</sequence>
<name>A0ABR4LXH4_9EURO</name>
<dbReference type="CDD" id="cd05911">
    <property type="entry name" value="Firefly_Luc_like"/>
    <property type="match status" value="1"/>
</dbReference>
<dbReference type="Gene3D" id="2.130.10.10">
    <property type="entry name" value="YVTN repeat-like/Quinoprotein amine dehydrogenase"/>
    <property type="match status" value="1"/>
</dbReference>
<dbReference type="InterPro" id="IPR020845">
    <property type="entry name" value="AMP-binding_CS"/>
</dbReference>
<reference evidence="5 6" key="1">
    <citation type="submission" date="2024-07" db="EMBL/GenBank/DDBJ databases">
        <title>Section-level genome sequencing and comparative genomics of Aspergillus sections Usti and Cavernicolus.</title>
        <authorList>
            <consortium name="Lawrence Berkeley National Laboratory"/>
            <person name="Nybo J.L."/>
            <person name="Vesth T.C."/>
            <person name="Theobald S."/>
            <person name="Frisvad J.C."/>
            <person name="Larsen T.O."/>
            <person name="Kjaerboelling I."/>
            <person name="Rothschild-Mancinelli K."/>
            <person name="Lyhne E.K."/>
            <person name="Kogle M.E."/>
            <person name="Barry K."/>
            <person name="Clum A."/>
            <person name="Na H."/>
            <person name="Ledsgaard L."/>
            <person name="Lin J."/>
            <person name="Lipzen A."/>
            <person name="Kuo A."/>
            <person name="Riley R."/>
            <person name="Mondo S."/>
            <person name="Labutti K."/>
            <person name="Haridas S."/>
            <person name="Pangalinan J."/>
            <person name="Salamov A.A."/>
            <person name="Simmons B.A."/>
            <person name="Magnuson J.K."/>
            <person name="Chen J."/>
            <person name="Drula E."/>
            <person name="Henrissat B."/>
            <person name="Wiebenga A."/>
            <person name="Lubbers R.J."/>
            <person name="Gomes A.C."/>
            <person name="Macurrencykelacurrency M.R."/>
            <person name="Stajich J."/>
            <person name="Grigoriev I.V."/>
            <person name="Mortensen U.H."/>
            <person name="De Vries R.P."/>
            <person name="Baker S.E."/>
            <person name="Andersen M.R."/>
        </authorList>
    </citation>
    <scope>NUCLEOTIDE SEQUENCE [LARGE SCALE GENOMIC DNA]</scope>
    <source>
        <strain evidence="5 6">CBS 449.75</strain>
    </source>
</reference>
<dbReference type="SUPFAM" id="SSF56801">
    <property type="entry name" value="Acetyl-CoA synthetase-like"/>
    <property type="match status" value="1"/>
</dbReference>
<feature type="region of interest" description="Disordered" evidence="2">
    <location>
        <begin position="612"/>
        <end position="632"/>
    </location>
</feature>
<proteinExistence type="predicted"/>
<dbReference type="InterPro" id="IPR025110">
    <property type="entry name" value="AMP-bd_C"/>
</dbReference>
<evidence type="ECO:0000313" key="6">
    <source>
        <dbReference type="Proteomes" id="UP001610432"/>
    </source>
</evidence>
<dbReference type="Pfam" id="PF13193">
    <property type="entry name" value="AMP-binding_C"/>
    <property type="match status" value="1"/>
</dbReference>
<dbReference type="GeneID" id="98146170"/>
<dbReference type="PANTHER" id="PTHR24096">
    <property type="entry name" value="LONG-CHAIN-FATTY-ACID--COA LIGASE"/>
    <property type="match status" value="1"/>
</dbReference>
<comment type="caution">
    <text evidence="5">The sequence shown here is derived from an EMBL/GenBank/DDBJ whole genome shotgun (WGS) entry which is preliminary data.</text>
</comment>
<dbReference type="SUPFAM" id="SSF50978">
    <property type="entry name" value="WD40 repeat-like"/>
    <property type="match status" value="1"/>
</dbReference>
<feature type="repeat" description="WD" evidence="1">
    <location>
        <begin position="822"/>
        <end position="855"/>
    </location>
</feature>
<dbReference type="Proteomes" id="UP001610432">
    <property type="component" value="Unassembled WGS sequence"/>
</dbReference>
<dbReference type="PROSITE" id="PS00455">
    <property type="entry name" value="AMP_BINDING"/>
    <property type="match status" value="1"/>
</dbReference>
<organism evidence="5 6">
    <name type="scientific">Aspergillus lucknowensis</name>
    <dbReference type="NCBI Taxonomy" id="176173"/>
    <lineage>
        <taxon>Eukaryota</taxon>
        <taxon>Fungi</taxon>
        <taxon>Dikarya</taxon>
        <taxon>Ascomycota</taxon>
        <taxon>Pezizomycotina</taxon>
        <taxon>Eurotiomycetes</taxon>
        <taxon>Eurotiomycetidae</taxon>
        <taxon>Eurotiales</taxon>
        <taxon>Aspergillaceae</taxon>
        <taxon>Aspergillus</taxon>
        <taxon>Aspergillus subgen. Nidulantes</taxon>
    </lineage>
</organism>
<dbReference type="PANTHER" id="PTHR24096:SF422">
    <property type="entry name" value="BCDNA.GH02901"/>
    <property type="match status" value="1"/>
</dbReference>
<dbReference type="InterPro" id="IPR015943">
    <property type="entry name" value="WD40/YVTN_repeat-like_dom_sf"/>
</dbReference>
<keyword evidence="1" id="KW-0853">WD repeat</keyword>
<dbReference type="RefSeq" id="XP_070887072.1">
    <property type="nucleotide sequence ID" value="XM_071031098.1"/>
</dbReference>
<dbReference type="SMART" id="SM00320">
    <property type="entry name" value="WD40"/>
    <property type="match status" value="8"/>
</dbReference>
<gene>
    <name evidence="5" type="ORF">BJX67DRAFT_371524</name>
</gene>
<feature type="domain" description="AMP-binding enzyme C-terminal" evidence="4">
    <location>
        <begin position="477"/>
        <end position="557"/>
    </location>
</feature>
<feature type="compositionally biased region" description="Acidic residues" evidence="2">
    <location>
        <begin position="622"/>
        <end position="632"/>
    </location>
</feature>
<dbReference type="InterPro" id="IPR045851">
    <property type="entry name" value="AMP-bd_C_sf"/>
</dbReference>
<feature type="domain" description="AMP-dependent synthetase/ligase" evidence="3">
    <location>
        <begin position="48"/>
        <end position="423"/>
    </location>
</feature>
<dbReference type="PROSITE" id="PS50082">
    <property type="entry name" value="WD_REPEATS_2"/>
    <property type="match status" value="2"/>
</dbReference>
<evidence type="ECO:0000259" key="3">
    <source>
        <dbReference type="Pfam" id="PF00501"/>
    </source>
</evidence>
<feature type="repeat" description="WD" evidence="1">
    <location>
        <begin position="718"/>
        <end position="750"/>
    </location>
</feature>
<dbReference type="InterPro" id="IPR001680">
    <property type="entry name" value="WD40_rpt"/>
</dbReference>
<protein>
    <recommendedName>
        <fullName evidence="7">Acetyl-CoA synthetase-like protein</fullName>
    </recommendedName>
</protein>
<evidence type="ECO:0008006" key="7">
    <source>
        <dbReference type="Google" id="ProtNLM"/>
    </source>
</evidence>
<accession>A0ABR4LXH4</accession>
<dbReference type="InterPro" id="IPR036322">
    <property type="entry name" value="WD40_repeat_dom_sf"/>
</dbReference>
<dbReference type="EMBL" id="JBFXLQ010000015">
    <property type="protein sequence ID" value="KAL2868093.1"/>
    <property type="molecule type" value="Genomic_DNA"/>
</dbReference>
<evidence type="ECO:0000259" key="4">
    <source>
        <dbReference type="Pfam" id="PF13193"/>
    </source>
</evidence>
<keyword evidence="6" id="KW-1185">Reference proteome</keyword>
<dbReference type="PROSITE" id="PS50294">
    <property type="entry name" value="WD_REPEATS_REGION"/>
    <property type="match status" value="1"/>
</dbReference>
<dbReference type="Pfam" id="PF00501">
    <property type="entry name" value="AMP-binding"/>
    <property type="match status" value="1"/>
</dbReference>
<evidence type="ECO:0000256" key="1">
    <source>
        <dbReference type="PROSITE-ProRule" id="PRU00221"/>
    </source>
</evidence>
<dbReference type="Gene3D" id="3.40.50.980">
    <property type="match status" value="2"/>
</dbReference>
<dbReference type="Pfam" id="PF00400">
    <property type="entry name" value="WD40"/>
    <property type="match status" value="3"/>
</dbReference>
<dbReference type="InterPro" id="IPR000873">
    <property type="entry name" value="AMP-dep_synth/lig_dom"/>
</dbReference>
<evidence type="ECO:0000313" key="5">
    <source>
        <dbReference type="EMBL" id="KAL2868093.1"/>
    </source>
</evidence>